<accession>A0ABY4JL37</accession>
<evidence type="ECO:0000259" key="3">
    <source>
        <dbReference type="PROSITE" id="PS50076"/>
    </source>
</evidence>
<evidence type="ECO:0000313" key="4">
    <source>
        <dbReference type="EMBL" id="UPM53613.1"/>
    </source>
</evidence>
<dbReference type="InterPro" id="IPR036869">
    <property type="entry name" value="J_dom_sf"/>
</dbReference>
<organism evidence="4 5">
    <name type="scientific">Gottfriedia acidiceleris</name>
    <dbReference type="NCBI Taxonomy" id="371036"/>
    <lineage>
        <taxon>Bacteria</taxon>
        <taxon>Bacillati</taxon>
        <taxon>Bacillota</taxon>
        <taxon>Bacilli</taxon>
        <taxon>Bacillales</taxon>
        <taxon>Bacillaceae</taxon>
        <taxon>Gottfriedia</taxon>
    </lineage>
</organism>
<feature type="domain" description="J" evidence="3">
    <location>
        <begin position="228"/>
        <end position="283"/>
    </location>
</feature>
<dbReference type="RefSeq" id="WP_248266863.1">
    <property type="nucleotide sequence ID" value="NZ_CP096034.1"/>
</dbReference>
<evidence type="ECO:0000256" key="1">
    <source>
        <dbReference type="ARBA" id="ARBA00022705"/>
    </source>
</evidence>
<sequence length="285" mass="32688">MGFFIFLIIAFFIIKSIFFSGSSEVHSHQGTSNGSTYYPAGQFETGFYIEQIHVYAKGPIFTYDTPTIKDECFYVFGEGVLQISNSTGELKIALKRISDNRIVPMHFYINGSYHPVIDRYGNTYAGIDYTTVSVGRTAAALLNELEASLVDQHLYNRTCLFLKELLVFNMLVKRKIITSYSNHHITVSNTDISSFYQTFDKLSEQALNLIDKYITEGTGEQREDYITKLLKILELPTDTRDLNVIKNQYKQLAKKYHPDRNKGTEELMKKINVAYEEICEYLKAS</sequence>
<dbReference type="Proteomes" id="UP000830639">
    <property type="component" value="Chromosome"/>
</dbReference>
<dbReference type="CDD" id="cd06257">
    <property type="entry name" value="DnaJ"/>
    <property type="match status" value="1"/>
</dbReference>
<dbReference type="Gene3D" id="1.10.287.110">
    <property type="entry name" value="DnaJ domain"/>
    <property type="match status" value="1"/>
</dbReference>
<dbReference type="SMART" id="SM00271">
    <property type="entry name" value="DnaJ"/>
    <property type="match status" value="1"/>
</dbReference>
<reference evidence="4 5" key="1">
    <citation type="submission" date="2022-04" db="EMBL/GenBank/DDBJ databases">
        <title>Mechanism of arsenic methylation and mitigation arsenic toxicity by Bacillus sp. LH14 from an Arsenic-Contaminated Paddy Soil.</title>
        <authorList>
            <person name="Wang D."/>
        </authorList>
    </citation>
    <scope>NUCLEOTIDE SEQUENCE [LARGE SCALE GENOMIC DNA]</scope>
    <source>
        <strain evidence="4 5">LH14</strain>
    </source>
</reference>
<proteinExistence type="predicted"/>
<dbReference type="SUPFAM" id="SSF46565">
    <property type="entry name" value="Chaperone J-domain"/>
    <property type="match status" value="1"/>
</dbReference>
<protein>
    <submittedName>
        <fullName evidence="4">DnaJ domain-containing protein</fullName>
    </submittedName>
</protein>
<dbReference type="PROSITE" id="PS50076">
    <property type="entry name" value="DNAJ_2"/>
    <property type="match status" value="1"/>
</dbReference>
<evidence type="ECO:0000256" key="2">
    <source>
        <dbReference type="ARBA" id="ARBA00023016"/>
    </source>
</evidence>
<gene>
    <name evidence="4" type="ORF">MY490_17755</name>
</gene>
<dbReference type="InterPro" id="IPR001623">
    <property type="entry name" value="DnaJ_domain"/>
</dbReference>
<keyword evidence="2" id="KW-0346">Stress response</keyword>
<evidence type="ECO:0000313" key="5">
    <source>
        <dbReference type="Proteomes" id="UP000830639"/>
    </source>
</evidence>
<dbReference type="Pfam" id="PF00226">
    <property type="entry name" value="DnaJ"/>
    <property type="match status" value="1"/>
</dbReference>
<keyword evidence="1" id="KW-0235">DNA replication</keyword>
<dbReference type="EMBL" id="CP096034">
    <property type="protein sequence ID" value="UPM53613.1"/>
    <property type="molecule type" value="Genomic_DNA"/>
</dbReference>
<keyword evidence="5" id="KW-1185">Reference proteome</keyword>
<name>A0ABY4JL37_9BACI</name>